<accession>A0ABS7N9I9</accession>
<dbReference type="EMBL" id="JAHVJA010000001">
    <property type="protein sequence ID" value="MBY6137866.1"/>
    <property type="molecule type" value="Genomic_DNA"/>
</dbReference>
<evidence type="ECO:0000313" key="2">
    <source>
        <dbReference type="Proteomes" id="UP000766629"/>
    </source>
</evidence>
<protein>
    <submittedName>
        <fullName evidence="1">Glycosyltransferase family 2 protein</fullName>
    </submittedName>
</protein>
<dbReference type="RefSeq" id="WP_222506954.1">
    <property type="nucleotide sequence ID" value="NZ_JAHVJA010000001.1"/>
</dbReference>
<organism evidence="1 2">
    <name type="scientific">Leisingera daeponensis</name>
    <dbReference type="NCBI Taxonomy" id="405746"/>
    <lineage>
        <taxon>Bacteria</taxon>
        <taxon>Pseudomonadati</taxon>
        <taxon>Pseudomonadota</taxon>
        <taxon>Alphaproteobacteria</taxon>
        <taxon>Rhodobacterales</taxon>
        <taxon>Roseobacteraceae</taxon>
        <taxon>Leisingera</taxon>
    </lineage>
</organism>
<sequence length="313" mass="35587">MTAEPVKWGIVSTIKADTRAILDFAAYHLDLGAHRLHIYLDEPNPEAYAHLKQHPKVRVTTCDASHWKRLKKHRPVKHQVRQTLNATHAYERIQTEWIAHIDVDEFLWPSCDLGQMLAALPQGVLSARVRPLEALAGREDEFKAMVPKGPEREAEVRAVYPAFGGFLKGGFLSHTAGKVIARTGLPNAELRIHNLFQESGTVAESHELVRADLCHCHAASWEHWQSVYRYRLERGSYRPELGPGYARIIGGLNTHELLSLIEEEHGENGLRSFFDEISAKDPAVYRRLQERGLLRNRPLGLEEKRQKHFPGFG</sequence>
<dbReference type="Proteomes" id="UP000766629">
    <property type="component" value="Unassembled WGS sequence"/>
</dbReference>
<gene>
    <name evidence="1" type="ORF">KUV26_00275</name>
</gene>
<dbReference type="Pfam" id="PF13704">
    <property type="entry name" value="Glyco_tranf_2_4"/>
    <property type="match status" value="1"/>
</dbReference>
<reference evidence="1 2" key="1">
    <citation type="submission" date="2021-06" db="EMBL/GenBank/DDBJ databases">
        <title>50 bacteria genomes isolated from Dapeng, Shenzhen, China.</title>
        <authorList>
            <person name="Zheng W."/>
            <person name="Yu S."/>
            <person name="Huang Y."/>
        </authorList>
    </citation>
    <scope>NUCLEOTIDE SEQUENCE [LARGE SCALE GENOMIC DNA]</scope>
    <source>
        <strain evidence="1 2">DP1N14-2</strain>
    </source>
</reference>
<comment type="caution">
    <text evidence="1">The sequence shown here is derived from an EMBL/GenBank/DDBJ whole genome shotgun (WGS) entry which is preliminary data.</text>
</comment>
<proteinExistence type="predicted"/>
<evidence type="ECO:0000313" key="1">
    <source>
        <dbReference type="EMBL" id="MBY6137866.1"/>
    </source>
</evidence>
<keyword evidence="2" id="KW-1185">Reference proteome</keyword>
<name>A0ABS7N9I9_9RHOB</name>